<evidence type="ECO:0000256" key="1">
    <source>
        <dbReference type="SAM" id="MobiDB-lite"/>
    </source>
</evidence>
<keyword evidence="2" id="KW-1133">Transmembrane helix</keyword>
<evidence type="ECO:0000313" key="4">
    <source>
        <dbReference type="Proteomes" id="UP000290288"/>
    </source>
</evidence>
<feature type="transmembrane region" description="Helical" evidence="2">
    <location>
        <begin position="257"/>
        <end position="279"/>
    </location>
</feature>
<protein>
    <submittedName>
        <fullName evidence="3">Uncharacterized protein</fullName>
    </submittedName>
</protein>
<proteinExistence type="predicted"/>
<sequence>MQSSWQRIAREALRCSGPANFRPFRPPKSLKTNSISLQCRSAHATVAAHASGSSSLADADEPCLPALDQDGLKRPLTHSRVALEAANAIRLAVSQGNLPDAYLILNSVYYAKNASSPSPLRTSLLSLLSHNAFNPDAIPFNSQTPTRLVTHSLLHSLVRYGYLPEAARLSEELMKNNIKIHWASLDTVFKALADPSIPSDSRPGSVPPKRFTAKHTILSTTPIPEAYFSHQGGTYALRLLNVARQSRQRRTRGMFKTLIALCIINGEIIMASLIFGLMVKDWNARVLELAGTQEDLPPRPESNDPKDVVSWAALVRNRRVTPWPSESRLEEILVHIDEILRIGDHSTEAHQQAALQTLANLAVLLDERLLPFECVGSLIRMLARAQNCRGSVKVPNKGGQGVQTVQASSFFRSVLLRLSADLPLVASPRHASVQPPDPRNKGFLPALDANSYNHLLRFALNHERSVDLADKIVQHMTVVRDPPLKPTYAIVERFRQGAVRLHSEDLWKRAAELEGMITPGYQTQSGKLRIPLPLRYARLLDHPDSSPRETMARIDFLVTSGNAEQVEPFIGRVLPGFDERQVALKNGCEVEGEDENMRLAVSRGPRFIVSVFNALAKTHRAHVAERVWEYAKAVEAFSWTTAPDPERGVLPWTLPIQAYTLMLDIYATVSRKGEECRLERSEDGEGDRKKWVPVPKIPKERNSTGRGTKTRTERKAAYARIVRFDARTAREKALEVYCSARDAYEGYAPMVDELLSASSTSFSSSQDRRRLLHPSHELPAPDAIFYNSILEIVERDSRSVPRITKLDEAERQLRDAEHLYDMSGVLLQERREELLMVGRDMLDGGFPIPPGLRPYFVGSGLKCDENDPGGDSARKMWQGRSLYRLRVDRKRRSVVRRRDDYKAPSMTEQGKDLPSHMLAGRSSSRSEVAM</sequence>
<dbReference type="STRING" id="2316362.A0A4Q2DMS9"/>
<dbReference type="Proteomes" id="UP000290288">
    <property type="component" value="Unassembled WGS sequence"/>
</dbReference>
<comment type="caution">
    <text evidence="3">The sequence shown here is derived from an EMBL/GenBank/DDBJ whole genome shotgun (WGS) entry which is preliminary data.</text>
</comment>
<evidence type="ECO:0000313" key="3">
    <source>
        <dbReference type="EMBL" id="RXW20035.1"/>
    </source>
</evidence>
<reference evidence="3 4" key="1">
    <citation type="submission" date="2019-01" db="EMBL/GenBank/DDBJ databases">
        <title>Draft genome sequence of Psathyrella aberdarensis IHI B618.</title>
        <authorList>
            <person name="Buettner E."/>
            <person name="Kellner H."/>
        </authorList>
    </citation>
    <scope>NUCLEOTIDE SEQUENCE [LARGE SCALE GENOMIC DNA]</scope>
    <source>
        <strain evidence="3 4">IHI B618</strain>
    </source>
</reference>
<gene>
    <name evidence="3" type="ORF">EST38_g5824</name>
</gene>
<evidence type="ECO:0000256" key="2">
    <source>
        <dbReference type="SAM" id="Phobius"/>
    </source>
</evidence>
<dbReference type="OrthoDB" id="2554293at2759"/>
<dbReference type="EMBL" id="SDEE01000170">
    <property type="protein sequence ID" value="RXW20035.1"/>
    <property type="molecule type" value="Genomic_DNA"/>
</dbReference>
<accession>A0A4Q2DMS9</accession>
<keyword evidence="2" id="KW-0812">Transmembrane</keyword>
<name>A0A4Q2DMS9_9AGAR</name>
<keyword evidence="2" id="KW-0472">Membrane</keyword>
<feature type="compositionally biased region" description="Polar residues" evidence="1">
    <location>
        <begin position="921"/>
        <end position="930"/>
    </location>
</feature>
<feature type="region of interest" description="Disordered" evidence="1">
    <location>
        <begin position="677"/>
        <end position="712"/>
    </location>
</feature>
<feature type="region of interest" description="Disordered" evidence="1">
    <location>
        <begin position="896"/>
        <end position="930"/>
    </location>
</feature>
<organism evidence="3 4">
    <name type="scientific">Candolleomyces aberdarensis</name>
    <dbReference type="NCBI Taxonomy" id="2316362"/>
    <lineage>
        <taxon>Eukaryota</taxon>
        <taxon>Fungi</taxon>
        <taxon>Dikarya</taxon>
        <taxon>Basidiomycota</taxon>
        <taxon>Agaricomycotina</taxon>
        <taxon>Agaricomycetes</taxon>
        <taxon>Agaricomycetidae</taxon>
        <taxon>Agaricales</taxon>
        <taxon>Agaricineae</taxon>
        <taxon>Psathyrellaceae</taxon>
        <taxon>Candolleomyces</taxon>
    </lineage>
</organism>
<feature type="compositionally biased region" description="Basic and acidic residues" evidence="1">
    <location>
        <begin position="677"/>
        <end position="690"/>
    </location>
</feature>
<keyword evidence="4" id="KW-1185">Reference proteome</keyword>
<dbReference type="AlphaFoldDB" id="A0A4Q2DMS9"/>